<dbReference type="Pfam" id="PF01261">
    <property type="entry name" value="AP_endonuc_2"/>
    <property type="match status" value="1"/>
</dbReference>
<dbReference type="OrthoDB" id="186629at2"/>
<comment type="caution">
    <text evidence="2">The sequence shown here is derived from an EMBL/GenBank/DDBJ whole genome shotgun (WGS) entry which is preliminary data.</text>
</comment>
<organism evidence="2 3">
    <name type="scientific">Rariglobus hedericola</name>
    <dbReference type="NCBI Taxonomy" id="2597822"/>
    <lineage>
        <taxon>Bacteria</taxon>
        <taxon>Pseudomonadati</taxon>
        <taxon>Verrucomicrobiota</taxon>
        <taxon>Opitutia</taxon>
        <taxon>Opitutales</taxon>
        <taxon>Opitutaceae</taxon>
        <taxon>Rariglobus</taxon>
    </lineage>
</organism>
<name>A0A556QSR8_9BACT</name>
<accession>A0A556QSR8</accession>
<dbReference type="GO" id="GO:0016853">
    <property type="term" value="F:isomerase activity"/>
    <property type="evidence" value="ECO:0007669"/>
    <property type="project" value="UniProtKB-KW"/>
</dbReference>
<reference evidence="2 3" key="1">
    <citation type="submission" date="2019-07" db="EMBL/GenBank/DDBJ databases">
        <title>Description of 53C-WASEF.</title>
        <authorList>
            <person name="Pitt A."/>
            <person name="Hahn M.W."/>
        </authorList>
    </citation>
    <scope>NUCLEOTIDE SEQUENCE [LARGE SCALE GENOMIC DNA]</scope>
    <source>
        <strain evidence="2 3">53C-WASEF</strain>
    </source>
</reference>
<dbReference type="Gene3D" id="3.20.20.150">
    <property type="entry name" value="Divalent-metal-dependent TIM barrel enzymes"/>
    <property type="match status" value="1"/>
</dbReference>
<gene>
    <name evidence="2" type="ORF">FPL22_00235</name>
</gene>
<feature type="domain" description="Xylose isomerase-like TIM barrel" evidence="1">
    <location>
        <begin position="3"/>
        <end position="256"/>
    </location>
</feature>
<evidence type="ECO:0000313" key="3">
    <source>
        <dbReference type="Proteomes" id="UP000315648"/>
    </source>
</evidence>
<proteinExistence type="predicted"/>
<dbReference type="InterPro" id="IPR036237">
    <property type="entry name" value="Xyl_isomerase-like_sf"/>
</dbReference>
<sequence>MLREIADLGFTHAELSHGIRIVLLPGVIRAVEEGVIKISSTHNFCPLPTGITQSAPNLFEPSVKDHREHEQWLRHTKRSLDFAAQMKSRVLVMHLGSVKFLWFNPAGKLKAFVRNNPTVTVPDDKAYRAVLKKGCEKLRLKMGPYWQQVQASIEEVRGYAVERGVKLGFENREKFEELPLDDDFDSLIGGLAQPHTAGYWHDTGHADIKQSMGMLEHRLHLEKNAPRLLGFHLHDVTADGKDHQPIGAGRIDFNMISSFWRPEHLLTLELSPRVKTEDIVESKQRIEALIEARFGA</sequence>
<protein>
    <submittedName>
        <fullName evidence="2">Sugar phosphate isomerase/epimerase</fullName>
    </submittedName>
</protein>
<dbReference type="SUPFAM" id="SSF51658">
    <property type="entry name" value="Xylose isomerase-like"/>
    <property type="match status" value="1"/>
</dbReference>
<dbReference type="AlphaFoldDB" id="A0A556QSR8"/>
<evidence type="ECO:0000259" key="1">
    <source>
        <dbReference type="Pfam" id="PF01261"/>
    </source>
</evidence>
<keyword evidence="3" id="KW-1185">Reference proteome</keyword>
<evidence type="ECO:0000313" key="2">
    <source>
        <dbReference type="EMBL" id="TSJ79686.1"/>
    </source>
</evidence>
<keyword evidence="2" id="KW-0413">Isomerase</keyword>
<dbReference type="EMBL" id="VMBG01000001">
    <property type="protein sequence ID" value="TSJ79686.1"/>
    <property type="molecule type" value="Genomic_DNA"/>
</dbReference>
<dbReference type="Proteomes" id="UP000315648">
    <property type="component" value="Unassembled WGS sequence"/>
</dbReference>
<dbReference type="InterPro" id="IPR013022">
    <property type="entry name" value="Xyl_isomerase-like_TIM-brl"/>
</dbReference>